<dbReference type="InterPro" id="IPR006599">
    <property type="entry name" value="CARP_motif"/>
</dbReference>
<reference evidence="3" key="1">
    <citation type="journal article" date="2021" name="Sci. Rep.">
        <title>Diploid genomic architecture of Nitzschia inconspicua, an elite biomass production diatom.</title>
        <authorList>
            <person name="Oliver A."/>
            <person name="Podell S."/>
            <person name="Pinowska A."/>
            <person name="Traller J.C."/>
            <person name="Smith S.R."/>
            <person name="McClure R."/>
            <person name="Beliaev A."/>
            <person name="Bohutskyi P."/>
            <person name="Hill E.A."/>
            <person name="Rabines A."/>
            <person name="Zheng H."/>
            <person name="Allen L.Z."/>
            <person name="Kuo A."/>
            <person name="Grigoriev I.V."/>
            <person name="Allen A.E."/>
            <person name="Hazlebeck D."/>
            <person name="Allen E.E."/>
        </authorList>
    </citation>
    <scope>NUCLEOTIDE SEQUENCE</scope>
    <source>
        <strain evidence="3">Hildebrandi</strain>
    </source>
</reference>
<dbReference type="SMART" id="SM00673">
    <property type="entry name" value="CARP"/>
    <property type="match status" value="2"/>
</dbReference>
<dbReference type="Pfam" id="PF08603">
    <property type="entry name" value="CAP_C"/>
    <property type="match status" value="1"/>
</dbReference>
<proteinExistence type="predicted"/>
<reference evidence="3" key="2">
    <citation type="submission" date="2021-04" db="EMBL/GenBank/DDBJ databases">
        <authorList>
            <person name="Podell S."/>
        </authorList>
    </citation>
    <scope>NUCLEOTIDE SEQUENCE</scope>
    <source>
        <strain evidence="3">Hildebrandi</strain>
    </source>
</reference>
<dbReference type="OrthoDB" id="1601at2759"/>
<dbReference type="InterPro" id="IPR013912">
    <property type="entry name" value="Adenylate_cyclase-assoc_CAP_C"/>
</dbReference>
<evidence type="ECO:0000259" key="2">
    <source>
        <dbReference type="PROSITE" id="PS51329"/>
    </source>
</evidence>
<dbReference type="InterPro" id="IPR017901">
    <property type="entry name" value="C-CAP_CF_C-like"/>
</dbReference>
<feature type="region of interest" description="Disordered" evidence="1">
    <location>
        <begin position="45"/>
        <end position="66"/>
    </location>
</feature>
<organism evidence="3 4">
    <name type="scientific">Nitzschia inconspicua</name>
    <dbReference type="NCBI Taxonomy" id="303405"/>
    <lineage>
        <taxon>Eukaryota</taxon>
        <taxon>Sar</taxon>
        <taxon>Stramenopiles</taxon>
        <taxon>Ochrophyta</taxon>
        <taxon>Bacillariophyta</taxon>
        <taxon>Bacillariophyceae</taxon>
        <taxon>Bacillariophycidae</taxon>
        <taxon>Bacillariales</taxon>
        <taxon>Bacillariaceae</taxon>
        <taxon>Nitzschia</taxon>
    </lineage>
</organism>
<feature type="domain" description="C-CAP/cofactor C-like" evidence="2">
    <location>
        <begin position="342"/>
        <end position="498"/>
    </location>
</feature>
<dbReference type="Pfam" id="PF21938">
    <property type="entry name" value="CAP_N"/>
    <property type="match status" value="1"/>
</dbReference>
<evidence type="ECO:0000256" key="1">
    <source>
        <dbReference type="SAM" id="MobiDB-lite"/>
    </source>
</evidence>
<accession>A0A9K3LU44</accession>
<dbReference type="PROSITE" id="PS51329">
    <property type="entry name" value="C_CAP_COFACTOR_C"/>
    <property type="match status" value="1"/>
</dbReference>
<evidence type="ECO:0000313" key="4">
    <source>
        <dbReference type="Proteomes" id="UP000693970"/>
    </source>
</evidence>
<dbReference type="PANTHER" id="PTHR10652">
    <property type="entry name" value="ADENYLYL CYCLASE-ASSOCIATED PROTEIN"/>
    <property type="match status" value="1"/>
</dbReference>
<dbReference type="GO" id="GO:0008179">
    <property type="term" value="F:adenylate cyclase binding"/>
    <property type="evidence" value="ECO:0007669"/>
    <property type="project" value="TreeGrafter"/>
</dbReference>
<keyword evidence="4" id="KW-1185">Reference proteome</keyword>
<dbReference type="PANTHER" id="PTHR10652:SF0">
    <property type="entry name" value="ADENYLYL CYCLASE-ASSOCIATED PROTEIN"/>
    <property type="match status" value="1"/>
</dbReference>
<dbReference type="EMBL" id="JAGRRH010000006">
    <property type="protein sequence ID" value="KAG7368252.1"/>
    <property type="molecule type" value="Genomic_DNA"/>
</dbReference>
<evidence type="ECO:0000313" key="3">
    <source>
        <dbReference type="EMBL" id="KAG7368252.1"/>
    </source>
</evidence>
<sequence length="518" mass="56969">MTTKTSKAPIDPLREFLDAVVTRIEALETHCGISSAAVSSGGVLTSSSTHTLEKTPSTRHISGAGDTPATKAFDKYLNTTVYNFSDICDDLEMGDMGQLLVQTFSGMKYVVVLASKSKLPDDMTEFTQQLSPLTGPVGEIRKLRLNRDFDNHQKAIMEMLTSVSWVTCRAPAQLPAPFVKDCIGSSDFWSNRIRKDFKGKEDDIAKKQLEFCDSLKKTLQDLASYIEEFHKTGLEFNPKGVSVAEAAIRMSDNPLQDAAIEANRKKDRMANRKNESIGNTVKGGNMAGLVSELANRRSTDGSSAATGLRKVTKDQQTWRKEFKGEKPKPQPVVIAPVSPKKPVKKKKVGLPILEYQERGTKWVIENHDKETVKAASESGLLEVEITDPKQQVYIFNCEEVTIKITGTKLKSIIVDSCTKVNVIFPTIISGCEIVNSKKIAVQTDGVCPVFTIDKTVGVTIYLLSDETIAVTSFTTSMSSEMNVSIPDGDDQKEIPIPEQFVHKITNGSLSSEVSDLYH</sequence>
<comment type="caution">
    <text evidence="3">The sequence shown here is derived from an EMBL/GenBank/DDBJ whole genome shotgun (WGS) entry which is preliminary data.</text>
</comment>
<gene>
    <name evidence="3" type="ORF">IV203_030995</name>
</gene>
<dbReference type="GO" id="GO:0005737">
    <property type="term" value="C:cytoplasm"/>
    <property type="evidence" value="ECO:0007669"/>
    <property type="project" value="TreeGrafter"/>
</dbReference>
<protein>
    <submittedName>
        <fullName evidence="3">Adenylate cyclase associated (CAP) C terminal-domain containing protein</fullName>
    </submittedName>
</protein>
<dbReference type="GO" id="GO:0007015">
    <property type="term" value="P:actin filament organization"/>
    <property type="evidence" value="ECO:0007669"/>
    <property type="project" value="TreeGrafter"/>
</dbReference>
<dbReference type="InterPro" id="IPR053950">
    <property type="entry name" value="CAP_N"/>
</dbReference>
<dbReference type="InterPro" id="IPR001837">
    <property type="entry name" value="Adenylate_cyclase-assoc_CAP"/>
</dbReference>
<dbReference type="GO" id="GO:0019933">
    <property type="term" value="P:cAMP-mediated signaling"/>
    <property type="evidence" value="ECO:0007669"/>
    <property type="project" value="TreeGrafter"/>
</dbReference>
<dbReference type="AlphaFoldDB" id="A0A9K3LU44"/>
<dbReference type="Proteomes" id="UP000693970">
    <property type="component" value="Unassembled WGS sequence"/>
</dbReference>
<dbReference type="GO" id="GO:0003779">
    <property type="term" value="F:actin binding"/>
    <property type="evidence" value="ECO:0007669"/>
    <property type="project" value="InterPro"/>
</dbReference>
<name>A0A9K3LU44_9STRA</name>